<comment type="subcellular location">
    <subcellularLocation>
        <location evidence="1">Cell membrane</location>
        <topology evidence="1">Multi-pass membrane protein</topology>
    </subcellularLocation>
</comment>
<dbReference type="Proteomes" id="UP000670947">
    <property type="component" value="Unassembled WGS sequence"/>
</dbReference>
<evidence type="ECO:0000259" key="8">
    <source>
        <dbReference type="Pfam" id="PF04239"/>
    </source>
</evidence>
<gene>
    <name evidence="9" type="ORF">I8J29_22785</name>
</gene>
<evidence type="ECO:0000256" key="7">
    <source>
        <dbReference type="SAM" id="Phobius"/>
    </source>
</evidence>
<feature type="transmembrane region" description="Helical" evidence="7">
    <location>
        <begin position="58"/>
        <end position="76"/>
    </location>
</feature>
<dbReference type="Gene3D" id="3.30.240.20">
    <property type="entry name" value="bsu07140 like domains"/>
    <property type="match status" value="1"/>
</dbReference>
<evidence type="ECO:0000256" key="2">
    <source>
        <dbReference type="ARBA" id="ARBA00006448"/>
    </source>
</evidence>
<keyword evidence="5 7" id="KW-1133">Transmembrane helix</keyword>
<feature type="domain" description="YetF C-terminal" evidence="8">
    <location>
        <begin position="77"/>
        <end position="146"/>
    </location>
</feature>
<dbReference type="InterPro" id="IPR007353">
    <property type="entry name" value="DUF421"/>
</dbReference>
<evidence type="ECO:0000256" key="4">
    <source>
        <dbReference type="ARBA" id="ARBA00022692"/>
    </source>
</evidence>
<evidence type="ECO:0000256" key="3">
    <source>
        <dbReference type="ARBA" id="ARBA00022475"/>
    </source>
</evidence>
<proteinExistence type="inferred from homology"/>
<dbReference type="PANTHER" id="PTHR34582">
    <property type="entry name" value="UPF0702 TRANSMEMBRANE PROTEIN YCAP"/>
    <property type="match status" value="1"/>
</dbReference>
<accession>A0ABS3WFD3</accession>
<keyword evidence="6 7" id="KW-0472">Membrane</keyword>
<organism evidence="9 10">
    <name type="scientific">Paenibacillus artemisiicola</name>
    <dbReference type="NCBI Taxonomy" id="1172618"/>
    <lineage>
        <taxon>Bacteria</taxon>
        <taxon>Bacillati</taxon>
        <taxon>Bacillota</taxon>
        <taxon>Bacilli</taxon>
        <taxon>Bacillales</taxon>
        <taxon>Paenibacillaceae</taxon>
        <taxon>Paenibacillus</taxon>
    </lineage>
</organism>
<comment type="similarity">
    <text evidence="2">Belongs to the UPF0702 family.</text>
</comment>
<evidence type="ECO:0000256" key="1">
    <source>
        <dbReference type="ARBA" id="ARBA00004651"/>
    </source>
</evidence>
<feature type="transmembrane region" description="Helical" evidence="7">
    <location>
        <begin position="34"/>
        <end position="51"/>
    </location>
</feature>
<keyword evidence="10" id="KW-1185">Reference proteome</keyword>
<protein>
    <submittedName>
        <fullName evidence="9">DUF421 domain-containing protein</fullName>
    </submittedName>
</protein>
<keyword evidence="4 7" id="KW-0812">Transmembrane</keyword>
<dbReference type="RefSeq" id="WP_208849768.1">
    <property type="nucleotide sequence ID" value="NZ_JAGGDJ010000026.1"/>
</dbReference>
<dbReference type="PANTHER" id="PTHR34582:SF2">
    <property type="entry name" value="UPF0702 TRANSMEMBRANE PROTEIN YDFR"/>
    <property type="match status" value="1"/>
</dbReference>
<evidence type="ECO:0000313" key="10">
    <source>
        <dbReference type="Proteomes" id="UP000670947"/>
    </source>
</evidence>
<reference evidence="9 10" key="1">
    <citation type="submission" date="2021-03" db="EMBL/GenBank/DDBJ databases">
        <title>Paenibacillus artemisicola MWE-103 whole genome sequence.</title>
        <authorList>
            <person name="Ham Y.J."/>
        </authorList>
    </citation>
    <scope>NUCLEOTIDE SEQUENCE [LARGE SCALE GENOMIC DNA]</scope>
    <source>
        <strain evidence="9 10">MWE-103</strain>
    </source>
</reference>
<dbReference type="Pfam" id="PF04239">
    <property type="entry name" value="DUF421"/>
    <property type="match status" value="1"/>
</dbReference>
<dbReference type="EMBL" id="JAGGDJ010000026">
    <property type="protein sequence ID" value="MBO7747034.1"/>
    <property type="molecule type" value="Genomic_DNA"/>
</dbReference>
<sequence>MWTIFGLTILLACVGLLFLRLSGRKSIAQMTMPQILILLAVGTVLGTEVSGKGIWKTILALGTFIGFLIVVEWLTLHSNRAERLLKGMAVPVIQEGKPIVENLRRLRMSMDDLEKRLRIAGISTIDDIRFGTIESNGELGYELYPHAKPVTKRDLELALHTYFPQLAADTGKTENIFTEVQTGAHHHDIPDHLQ</sequence>
<comment type="caution">
    <text evidence="9">The sequence shown here is derived from an EMBL/GenBank/DDBJ whole genome shotgun (WGS) entry which is preliminary data.</text>
</comment>
<name>A0ABS3WFD3_9BACL</name>
<evidence type="ECO:0000313" key="9">
    <source>
        <dbReference type="EMBL" id="MBO7747034.1"/>
    </source>
</evidence>
<dbReference type="InterPro" id="IPR023090">
    <property type="entry name" value="UPF0702_alpha/beta_dom_sf"/>
</dbReference>
<evidence type="ECO:0000256" key="6">
    <source>
        <dbReference type="ARBA" id="ARBA00023136"/>
    </source>
</evidence>
<keyword evidence="3" id="KW-1003">Cell membrane</keyword>
<evidence type="ECO:0000256" key="5">
    <source>
        <dbReference type="ARBA" id="ARBA00022989"/>
    </source>
</evidence>